<name>A0A1I7I8C3_9PROT</name>
<dbReference type="InterPro" id="IPR029063">
    <property type="entry name" value="SAM-dependent_MTases_sf"/>
</dbReference>
<dbReference type="GO" id="GO:0032259">
    <property type="term" value="P:methylation"/>
    <property type="evidence" value="ECO:0007669"/>
    <property type="project" value="UniProtKB-KW"/>
</dbReference>
<dbReference type="InterPro" id="IPR053188">
    <property type="entry name" value="FkbM_Methyltransferase"/>
</dbReference>
<gene>
    <name evidence="2" type="ORF">SAMN05216339_107116</name>
</gene>
<dbReference type="PANTHER" id="PTHR36973:SF4">
    <property type="entry name" value="NODULATION PROTEIN"/>
    <property type="match status" value="1"/>
</dbReference>
<dbReference type="SUPFAM" id="SSF53335">
    <property type="entry name" value="S-adenosyl-L-methionine-dependent methyltransferases"/>
    <property type="match status" value="1"/>
</dbReference>
<dbReference type="Proteomes" id="UP000183926">
    <property type="component" value="Unassembled WGS sequence"/>
</dbReference>
<evidence type="ECO:0000259" key="1">
    <source>
        <dbReference type="Pfam" id="PF05050"/>
    </source>
</evidence>
<feature type="domain" description="Methyltransferase FkbM" evidence="1">
    <location>
        <begin position="35"/>
        <end position="203"/>
    </location>
</feature>
<evidence type="ECO:0000313" key="3">
    <source>
        <dbReference type="Proteomes" id="UP000183926"/>
    </source>
</evidence>
<dbReference type="Pfam" id="PF05050">
    <property type="entry name" value="Methyltransf_21"/>
    <property type="match status" value="1"/>
</dbReference>
<dbReference type="Gene3D" id="3.40.50.150">
    <property type="entry name" value="Vaccinia Virus protein VP39"/>
    <property type="match status" value="1"/>
</dbReference>
<dbReference type="NCBIfam" id="TIGR01444">
    <property type="entry name" value="fkbM_fam"/>
    <property type="match status" value="1"/>
</dbReference>
<keyword evidence="2" id="KW-0489">Methyltransferase</keyword>
<dbReference type="PANTHER" id="PTHR36973">
    <property type="entry name" value="SLL1456 PROTEIN-RELATED"/>
    <property type="match status" value="1"/>
</dbReference>
<reference evidence="2 3" key="1">
    <citation type="submission" date="2016-10" db="EMBL/GenBank/DDBJ databases">
        <authorList>
            <person name="de Groot N.N."/>
        </authorList>
    </citation>
    <scope>NUCLEOTIDE SEQUENCE [LARGE SCALE GENOMIC DNA]</scope>
    <source>
        <strain evidence="2 3">Nm24</strain>
    </source>
</reference>
<dbReference type="GO" id="GO:0008171">
    <property type="term" value="F:O-methyltransferase activity"/>
    <property type="evidence" value="ECO:0007669"/>
    <property type="project" value="TreeGrafter"/>
</dbReference>
<dbReference type="InterPro" id="IPR006342">
    <property type="entry name" value="FkbM_mtfrase"/>
</dbReference>
<accession>A0A1I7I8C3</accession>
<protein>
    <submittedName>
        <fullName evidence="2">Methyltransferase, FkbM family</fullName>
    </submittedName>
</protein>
<sequence>MVFSFRNLLNEDNDLNIQKSNTTEPIVVVDIGCRWGFAEQFLSKKCQSVFKIFGFDPDEAECARLQASYSHLPDGYVTCVPIGLAACSGQRNLYLTKEPACSSLYPPIQHLAEKYPALDCISLQKIVTTRVTTLDLWAREKKLQTIDYIKIDTQGSELEILKGGGSLIDTTRCIDIEVEFNPIYEGQTLFGETDTYLRSKGFILWRLSNLVHYSLGGEQFVMPDKNSVCFDTNVRLETEAYGGQLFWADARYIHRNVLAQHSPDSTVRQRDLKLFEALNMIDVVDHMNRVQASI</sequence>
<dbReference type="EMBL" id="FPBL01000007">
    <property type="protein sequence ID" value="SFU69213.1"/>
    <property type="molecule type" value="Genomic_DNA"/>
</dbReference>
<proteinExistence type="predicted"/>
<keyword evidence="2" id="KW-0808">Transferase</keyword>
<dbReference type="AlphaFoldDB" id="A0A1I7I8C3"/>
<dbReference type="OrthoDB" id="4104638at2"/>
<dbReference type="RefSeq" id="WP_074928842.1">
    <property type="nucleotide sequence ID" value="NZ_FPBL01000007.1"/>
</dbReference>
<organism evidence="2 3">
    <name type="scientific">Nitrosomonas eutropha</name>
    <dbReference type="NCBI Taxonomy" id="916"/>
    <lineage>
        <taxon>Bacteria</taxon>
        <taxon>Pseudomonadati</taxon>
        <taxon>Pseudomonadota</taxon>
        <taxon>Betaproteobacteria</taxon>
        <taxon>Nitrosomonadales</taxon>
        <taxon>Nitrosomonadaceae</taxon>
        <taxon>Nitrosomonas</taxon>
    </lineage>
</organism>
<evidence type="ECO:0000313" key="2">
    <source>
        <dbReference type="EMBL" id="SFU69213.1"/>
    </source>
</evidence>